<sequence>MNSFKEFQLESSEIQKLVDEFMQHYKDDPSGMFVMAKEMLITGMHSGKNFCMYAAELLHKFKNASGEELEDIIIVHTFPALKKHGYPEFSTPGWGAAEQEMTKTYFRNK</sequence>
<name>A0A6J5LED2_9CAUD</name>
<accession>A0A6J5LED2</accession>
<dbReference type="EMBL" id="LR796237">
    <property type="protein sequence ID" value="CAB4129999.1"/>
    <property type="molecule type" value="Genomic_DNA"/>
</dbReference>
<proteinExistence type="predicted"/>
<evidence type="ECO:0000313" key="1">
    <source>
        <dbReference type="EMBL" id="CAB4129999.1"/>
    </source>
</evidence>
<reference evidence="1" key="1">
    <citation type="submission" date="2020-04" db="EMBL/GenBank/DDBJ databases">
        <authorList>
            <person name="Chiriac C."/>
            <person name="Salcher M."/>
            <person name="Ghai R."/>
            <person name="Kavagutti S V."/>
        </authorList>
    </citation>
    <scope>NUCLEOTIDE SEQUENCE</scope>
</reference>
<protein>
    <submittedName>
        <fullName evidence="1">Uncharacterized protein</fullName>
    </submittedName>
</protein>
<organism evidence="1">
    <name type="scientific">uncultured Caudovirales phage</name>
    <dbReference type="NCBI Taxonomy" id="2100421"/>
    <lineage>
        <taxon>Viruses</taxon>
        <taxon>Duplodnaviria</taxon>
        <taxon>Heunggongvirae</taxon>
        <taxon>Uroviricota</taxon>
        <taxon>Caudoviricetes</taxon>
        <taxon>Peduoviridae</taxon>
        <taxon>Maltschvirus</taxon>
        <taxon>Maltschvirus maltsch</taxon>
    </lineage>
</organism>
<gene>
    <name evidence="1" type="ORF">UFOVP116_219</name>
</gene>